<gene>
    <name evidence="1" type="ORF">A1356_16030</name>
</gene>
<proteinExistence type="predicted"/>
<evidence type="ECO:0000313" key="2">
    <source>
        <dbReference type="Proteomes" id="UP000077734"/>
    </source>
</evidence>
<protein>
    <submittedName>
        <fullName evidence="1">Uncharacterized protein</fullName>
    </submittedName>
</protein>
<accession>A0AA91I4E4</accession>
<dbReference type="Proteomes" id="UP000077734">
    <property type="component" value="Unassembled WGS sequence"/>
</dbReference>
<comment type="caution">
    <text evidence="1">The sequence shown here is derived from an EMBL/GenBank/DDBJ whole genome shotgun (WGS) entry which is preliminary data.</text>
</comment>
<sequence>MARYTGAVRFGDGELRYFVFDGTTDTARRRLYISDSEAFSAWDTIIENDKSCVACDDQEVEVMPYFCHGDQRIAFTSMASKDRTRLTGITSVNTLFVSDN</sequence>
<dbReference type="AlphaFoldDB" id="A0AA91I4E4"/>
<keyword evidence="2" id="KW-1185">Reference proteome</keyword>
<organism evidence="1 2">
    <name type="scientific">Methylomonas koyamae</name>
    <dbReference type="NCBI Taxonomy" id="702114"/>
    <lineage>
        <taxon>Bacteria</taxon>
        <taxon>Pseudomonadati</taxon>
        <taxon>Pseudomonadota</taxon>
        <taxon>Gammaproteobacteria</taxon>
        <taxon>Methylococcales</taxon>
        <taxon>Methylococcaceae</taxon>
        <taxon>Methylomonas</taxon>
    </lineage>
</organism>
<dbReference type="EMBL" id="LUUL01000093">
    <property type="protein sequence ID" value="OAI24192.1"/>
    <property type="molecule type" value="Genomic_DNA"/>
</dbReference>
<reference evidence="1 2" key="1">
    <citation type="submission" date="2016-03" db="EMBL/GenBank/DDBJ databases">
        <authorList>
            <person name="Heylen K."/>
            <person name="De Vos P."/>
            <person name="Vekeman B."/>
        </authorList>
    </citation>
    <scope>NUCLEOTIDE SEQUENCE [LARGE SCALE GENOMIC DNA]</scope>
    <source>
        <strain evidence="1 2">R-49807</strain>
    </source>
</reference>
<name>A0AA91I4E4_9GAMM</name>
<evidence type="ECO:0000313" key="1">
    <source>
        <dbReference type="EMBL" id="OAI24192.1"/>
    </source>
</evidence>